<reference evidence="2" key="12">
    <citation type="journal article" date="2015" name="G3 (Bethesda)">
        <title>Gene Model Annotations for Drosophila melanogaster: The Rule-Benders.</title>
        <authorList>
            <consortium name="FlyBase Consortium"/>
            <person name="Crosby M.A."/>
            <person name="Gramates L.S."/>
            <person name="Dos Santos G."/>
            <person name="Matthews B.B."/>
            <person name="St Pierre S.E."/>
            <person name="Zhou P."/>
            <person name="Schroeder A.J."/>
            <person name="Falls K."/>
            <person name="Emmert D.B."/>
            <person name="Russo S.M."/>
            <person name="Gelbart W.M."/>
            <person name="null"/>
        </authorList>
    </citation>
    <scope>NUCLEOTIDE SEQUENCE</scope>
</reference>
<feature type="region of interest" description="Disordered" evidence="1">
    <location>
        <begin position="59"/>
        <end position="188"/>
    </location>
</feature>
<reference evidence="2 5" key="6">
    <citation type="journal article" date="2005" name="PLoS Comput. Biol.">
        <title>Combined evidence annotation of transposable elements in genome sequences.</title>
        <authorList>
            <person name="Quesneville H."/>
            <person name="Bergman C.M."/>
            <person name="Andrieu O."/>
            <person name="Autard D."/>
            <person name="Nouaud D."/>
            <person name="Ashburner M."/>
            <person name="Anxolabehere D."/>
        </authorList>
    </citation>
    <scope>NUCLEOTIDE SEQUENCE [LARGE SCALE GENOMIC DNA]</scope>
    <source>
        <strain evidence="5">Berkeley</strain>
    </source>
</reference>
<feature type="compositionally biased region" description="Polar residues" evidence="1">
    <location>
        <begin position="210"/>
        <end position="222"/>
    </location>
</feature>
<evidence type="ECO:0000256" key="1">
    <source>
        <dbReference type="SAM" id="MobiDB-lite"/>
    </source>
</evidence>
<organism evidence="2 5">
    <name type="scientific">Drosophila melanogaster</name>
    <name type="common">Fruit fly</name>
    <dbReference type="NCBI Taxonomy" id="7227"/>
    <lineage>
        <taxon>Eukaryota</taxon>
        <taxon>Metazoa</taxon>
        <taxon>Ecdysozoa</taxon>
        <taxon>Arthropoda</taxon>
        <taxon>Hexapoda</taxon>
        <taxon>Insecta</taxon>
        <taxon>Pterygota</taxon>
        <taxon>Neoptera</taxon>
        <taxon>Endopterygota</taxon>
        <taxon>Diptera</taxon>
        <taxon>Brachycera</taxon>
        <taxon>Muscomorpha</taxon>
        <taxon>Ephydroidea</taxon>
        <taxon>Drosophilidae</taxon>
        <taxon>Drosophila</taxon>
        <taxon>Sophophora</taxon>
    </lineage>
</organism>
<reference evidence="2 5" key="10">
    <citation type="journal article" date="2007" name="Science">
        <title>Sequence finishing and mapping of Drosophila melanogaster heterochromatin.</title>
        <authorList>
            <person name="Hoskins R.A."/>
            <person name="Carlson J.W."/>
            <person name="Kennedy C."/>
            <person name="Acevedo D."/>
            <person name="Evans-Holm M."/>
            <person name="Frise E."/>
            <person name="Wan K.H."/>
            <person name="Park S."/>
            <person name="Mendez-Lago M."/>
            <person name="Rossi F."/>
            <person name="Villasante A."/>
            <person name="Dimitri P."/>
            <person name="Karpen G.H."/>
            <person name="Celniker S.E."/>
        </authorList>
    </citation>
    <scope>NUCLEOTIDE SEQUENCE [LARGE SCALE GENOMIC DNA]</scope>
    <source>
        <strain evidence="5">Berkeley</strain>
    </source>
</reference>
<dbReference type="VEuPathDB" id="VectorBase:FBgn0028900"/>
<dbReference type="PaxDb" id="7227-FBpp0080372"/>
<feature type="compositionally biased region" description="Polar residues" evidence="1">
    <location>
        <begin position="1"/>
        <end position="13"/>
    </location>
</feature>
<reference evidence="2" key="15">
    <citation type="submission" date="2022-11" db="EMBL/GenBank/DDBJ databases">
        <authorList>
            <consortium name="FlyBase"/>
        </authorList>
    </citation>
    <scope>NUCLEOTIDE SEQUENCE</scope>
</reference>
<dbReference type="AlphaFoldDB" id="Q7KT68"/>
<reference evidence="2" key="11">
    <citation type="journal article" date="2015" name="G3 (Bethesda)">
        <title>Gene Model Annotations for Drosophila melanogaster: Impact of High-Throughput Data.</title>
        <authorList>
            <consortium name="FlyBase Consortium"/>
            <person name="Matthews B.B."/>
            <person name="Dos Santos G."/>
            <person name="Crosby M.A."/>
            <person name="Emmert D.B."/>
            <person name="St Pierre S.E."/>
            <person name="Gramates L.S."/>
            <person name="Zhou P."/>
            <person name="Schroeder A.J."/>
            <person name="Falls K."/>
            <person name="Strelets V."/>
            <person name="Russo S.M."/>
            <person name="Gelbart W.M."/>
            <person name="null"/>
        </authorList>
    </citation>
    <scope>NUCLEOTIDE SEQUENCE</scope>
</reference>
<feature type="region of interest" description="Disordered" evidence="1">
    <location>
        <begin position="1"/>
        <end position="44"/>
    </location>
</feature>
<evidence type="ECO:0000313" key="3">
    <source>
        <dbReference type="EMBL" id="ABJ17016.1"/>
    </source>
</evidence>
<dbReference type="EMBL" id="BT029083">
    <property type="protein sequence ID" value="ABJ17016.1"/>
    <property type="molecule type" value="mRNA"/>
</dbReference>
<reference evidence="2 5" key="5">
    <citation type="journal article" date="2002" name="Genome Biol.">
        <title>Heterochromatic sequences in a Drosophila whole-genome shotgun assembly.</title>
        <authorList>
            <person name="Hoskins R.A."/>
            <person name="Smith C.D."/>
            <person name="Carlson J.W."/>
            <person name="Carvalho A.B."/>
            <person name="Halpern A."/>
            <person name="Kaminker J.S."/>
            <person name="Kennedy C."/>
            <person name="Mungall C.J."/>
            <person name="Sullivan B.A."/>
            <person name="Sutton G.G."/>
            <person name="Yasuhara J.C."/>
            <person name="Wakimoto B.T."/>
            <person name="Myers E.W."/>
            <person name="Celniker S.E."/>
            <person name="Rubin G.M."/>
            <person name="Karpen G.H."/>
        </authorList>
    </citation>
    <scope>NUCLEOTIDE SEQUENCE [LARGE SCALE GENOMIC DNA]</scope>
    <source>
        <strain evidence="5">Berkeley</strain>
    </source>
</reference>
<dbReference type="OrthoDB" id="7873158at2759"/>
<dbReference type="EMBL" id="AE014134">
    <property type="protein sequence ID" value="AAN10915.1"/>
    <property type="molecule type" value="Genomic_DNA"/>
</dbReference>
<accession>Q7KT68</accession>
<dbReference type="STRING" id="7227.FBpp0080372"/>
<dbReference type="Proteomes" id="UP000000803">
    <property type="component" value="Chromosome 2L"/>
</dbReference>
<protein>
    <submittedName>
        <fullName evidence="3">IP10839p</fullName>
    </submittedName>
</protein>
<dbReference type="OMA" id="MMQNVPA"/>
<reference evidence="2 5" key="9">
    <citation type="journal article" date="2007" name="Science">
        <title>The Release 5.1 annotation of Drosophila melanogaster heterochromatin.</title>
        <authorList>
            <person name="Smith C.D."/>
            <person name="Shu S."/>
            <person name="Mungall C.J."/>
            <person name="Karpen G.H."/>
        </authorList>
    </citation>
    <scope>NUCLEOTIDE SEQUENCE [LARGE SCALE GENOMIC DNA]</scope>
    <source>
        <strain evidence="5">Berkeley</strain>
    </source>
</reference>
<reference evidence="5" key="3">
    <citation type="journal article" date="2002" name="Genome Biol.">
        <title>Annotation of the Drosophila melanogaster euchromatic genome: a systematic review.</title>
        <authorList>
            <person name="Misra S."/>
            <person name="Crosby M.A."/>
            <person name="Mungall C.J."/>
            <person name="Matthews B.B."/>
            <person name="Campbell K.S."/>
            <person name="Hradecky P."/>
            <person name="Huang Y."/>
            <person name="Kaminker J.S."/>
            <person name="Millburn G.H."/>
            <person name="Prochnik S.E."/>
            <person name="Smith C.D."/>
            <person name="Tupy J.L."/>
            <person name="Whitfied E.J."/>
            <person name="Bayraktaroglu L."/>
            <person name="Berman B.P."/>
            <person name="Bettencourt B.R."/>
            <person name="Celniker S.E."/>
            <person name="de Grey A.D."/>
            <person name="Drysdale R.A."/>
            <person name="Harris N.L."/>
            <person name="Richter J."/>
            <person name="Russo S."/>
            <person name="Schroeder A.J."/>
            <person name="Shu S.Q."/>
            <person name="Stapleton M."/>
            <person name="Yamada C."/>
            <person name="Ashburner M."/>
            <person name="Gelbart W.M."/>
            <person name="Rubin G.M."/>
            <person name="Lewis S.E."/>
        </authorList>
    </citation>
    <scope>GENOME REANNOTATION</scope>
    <source>
        <strain evidence="5">Berkeley</strain>
    </source>
</reference>
<dbReference type="KEGG" id="dme:Dmel_CG18518"/>
<reference evidence="5" key="4">
    <citation type="journal article" date="2002" name="Genome Biol.">
        <title>The transposable elements of the Drosophila melanogaster euchromatin: a genomics perspective.</title>
        <authorList>
            <person name="Kaminker J.S."/>
            <person name="Bergman C.M."/>
            <person name="Kronmiller B."/>
            <person name="Carlson J."/>
            <person name="Svirskas R."/>
            <person name="Patel S."/>
            <person name="Frise E."/>
            <person name="Wheeler D.A."/>
            <person name="Lewis S.E."/>
            <person name="Rubin G.M."/>
            <person name="Ashburner M."/>
            <person name="Celniker S.E."/>
        </authorList>
    </citation>
    <scope>NUCLEOTIDE SEQUENCE [LARGE SCALE GENOMIC DNA]</scope>
    <source>
        <strain evidence="5">Berkeley</strain>
    </source>
</reference>
<dbReference type="GeneID" id="34932"/>
<feature type="compositionally biased region" description="Basic and acidic residues" evidence="1">
    <location>
        <begin position="14"/>
        <end position="24"/>
    </location>
</feature>
<dbReference type="InParanoid" id="Q7KT68"/>
<reference evidence="2 5" key="1">
    <citation type="journal article" date="2000" name="Science">
        <title>The genome sequence of Drosophila melanogaster.</title>
        <authorList>
            <person name="Adams M.D."/>
            <person name="Celniker S.E."/>
            <person name="Holt R.A."/>
            <person name="Evans C.A."/>
            <person name="Gocayne J.D."/>
            <person name="Amanatides P.G."/>
            <person name="Scherer S.E."/>
            <person name="Li P.W."/>
            <person name="Hoskins R.A."/>
            <person name="Galle R.F."/>
            <person name="George R.A."/>
            <person name="Lewis S.E."/>
            <person name="Richards S."/>
            <person name="Ashburner M."/>
            <person name="Henderson S.N."/>
            <person name="Sutton G.G."/>
            <person name="Wortman J.R."/>
            <person name="Yandell M.D."/>
            <person name="Zhang Q."/>
            <person name="Chen L.X."/>
            <person name="Brandon R.C."/>
            <person name="Rogers Y.H."/>
            <person name="Blazej R.G."/>
            <person name="Champe M."/>
            <person name="Pfeiffer B.D."/>
            <person name="Wan K.H."/>
            <person name="Doyle C."/>
            <person name="Baxter E.G."/>
            <person name="Helt G."/>
            <person name="Nelson C.R."/>
            <person name="Gabor G.L."/>
            <person name="Abril J.F."/>
            <person name="Agbayani A."/>
            <person name="An H.J."/>
            <person name="Andrews-Pfannkoch C."/>
            <person name="Baldwin D."/>
            <person name="Ballew R.M."/>
            <person name="Basu A."/>
            <person name="Baxendale J."/>
            <person name="Bayraktaroglu L."/>
            <person name="Beasley E.M."/>
            <person name="Beeson K.Y."/>
            <person name="Benos P.V."/>
            <person name="Berman B.P."/>
            <person name="Bhandari D."/>
            <person name="Bolshakov S."/>
            <person name="Borkova D."/>
            <person name="Botchan M.R."/>
            <person name="Bouck J."/>
            <person name="Brokstein P."/>
            <person name="Brottier P."/>
            <person name="Burtis K.C."/>
            <person name="Busam D.A."/>
            <person name="Butler H."/>
            <person name="Cadieu E."/>
            <person name="Center A."/>
            <person name="Chandra I."/>
            <person name="Cherry J.M."/>
            <person name="Cawley S."/>
            <person name="Dahlke C."/>
            <person name="Davenport L.B."/>
            <person name="Davies P."/>
            <person name="de Pablos B."/>
            <person name="Delcher A."/>
            <person name="Deng Z."/>
            <person name="Mays A.D."/>
            <person name="Dew I."/>
            <person name="Dietz S.M."/>
            <person name="Dodson K."/>
            <person name="Doup L.E."/>
            <person name="Downes M."/>
            <person name="Dugan-Rocha S."/>
            <person name="Dunkov B.C."/>
            <person name="Dunn P."/>
            <person name="Durbin K.J."/>
            <person name="Evangelista C.C."/>
            <person name="Ferraz C."/>
            <person name="Ferriera S."/>
            <person name="Fleischmann W."/>
            <person name="Fosler C."/>
            <person name="Gabrielian A.E."/>
            <person name="Garg N.S."/>
            <person name="Gelbart W.M."/>
            <person name="Glasser K."/>
            <person name="Glodek A."/>
            <person name="Gong F."/>
            <person name="Gorrell J.H."/>
            <person name="Gu Z."/>
            <person name="Guan P."/>
            <person name="Harris M."/>
            <person name="Harris N.L."/>
            <person name="Harvey D."/>
            <person name="Heiman T.J."/>
            <person name="Hernandez J.R."/>
            <person name="Houck J."/>
            <person name="Hostin D."/>
            <person name="Houston K.A."/>
            <person name="Howland T.J."/>
            <person name="Wei M.H."/>
            <person name="Ibegwam C."/>
            <person name="Jalali M."/>
            <person name="Kalush F."/>
            <person name="Karpen G.H."/>
            <person name="Ke Z."/>
            <person name="Kennison J.A."/>
            <person name="Ketchum K.A."/>
            <person name="Kimmel B.E."/>
            <person name="Kodira C.D."/>
            <person name="Kraft C."/>
            <person name="Kravitz S."/>
            <person name="Kulp D."/>
            <person name="Lai Z."/>
            <person name="Lasko P."/>
            <person name="Lei Y."/>
            <person name="Levitsky A.A."/>
            <person name="Li J."/>
            <person name="Li Z."/>
            <person name="Liang Y."/>
            <person name="Lin X."/>
            <person name="Liu X."/>
            <person name="Mattei B."/>
            <person name="McIntosh T.C."/>
            <person name="McLeod M.P."/>
            <person name="McPherson D."/>
            <person name="Merkulov G."/>
            <person name="Milshina N.V."/>
            <person name="Mobarry C."/>
            <person name="Morris J."/>
            <person name="Moshrefi A."/>
            <person name="Mount S.M."/>
            <person name="Moy M."/>
            <person name="Murphy B."/>
            <person name="Murphy L."/>
            <person name="Muzny D.M."/>
            <person name="Nelson D.L."/>
            <person name="Nelson D.R."/>
            <person name="Nelson K.A."/>
            <person name="Nixon K."/>
            <person name="Nusskern D.R."/>
            <person name="Pacleb J.M."/>
            <person name="Palazzolo M."/>
            <person name="Pittman G.S."/>
            <person name="Pan S."/>
            <person name="Pollard J."/>
            <person name="Puri V."/>
            <person name="Reese M.G."/>
            <person name="Reinert K."/>
            <person name="Remington K."/>
            <person name="Saunders R.D."/>
            <person name="Scheeler F."/>
            <person name="Shen H."/>
            <person name="Shue B.C."/>
            <person name="Siden-Kiamos I."/>
            <person name="Simpson M."/>
            <person name="Skupski M.P."/>
            <person name="Smith T."/>
            <person name="Spier E."/>
            <person name="Spradling A.C."/>
            <person name="Stapleton M."/>
            <person name="Strong R."/>
            <person name="Sun E."/>
            <person name="Svirskas R."/>
            <person name="Tector C."/>
            <person name="Turner R."/>
            <person name="Venter E."/>
            <person name="Wang A.H."/>
            <person name="Wang X."/>
            <person name="Wang Z.Y."/>
            <person name="Wassarman D.A."/>
            <person name="Weinstock G.M."/>
            <person name="Weissenbach J."/>
            <person name="Williams S.M."/>
            <person name="WoodageT"/>
            <person name="Worley K.C."/>
            <person name="Wu D."/>
            <person name="Yang S."/>
            <person name="Yao Q.A."/>
            <person name="Ye J."/>
            <person name="Yeh R.F."/>
            <person name="Zaveri J.S."/>
            <person name="Zhan M."/>
            <person name="Zhang G."/>
            <person name="Zhao Q."/>
            <person name="Zheng L."/>
            <person name="Zheng X.H."/>
            <person name="Zhong F.N."/>
            <person name="Zhong W."/>
            <person name="Zhou X."/>
            <person name="Zhu S."/>
            <person name="Zhu X."/>
            <person name="Smith H.O."/>
            <person name="Gibbs R.A."/>
            <person name="Myers E.W."/>
            <person name="Rubin G.M."/>
            <person name="Venter J.C."/>
        </authorList>
    </citation>
    <scope>NUCLEOTIDE SEQUENCE [LARGE SCALE GENOMIC DNA]</scope>
    <source>
        <strain evidence="5">Berkeley</strain>
    </source>
</reference>
<feature type="region of interest" description="Disordered" evidence="1">
    <location>
        <begin position="210"/>
        <end position="257"/>
    </location>
</feature>
<name>Q7KT68_DROME</name>
<keyword evidence="5" id="KW-1185">Reference proteome</keyword>
<dbReference type="RefSeq" id="NP_609768.1">
    <property type="nucleotide sequence ID" value="NM_135924.2"/>
</dbReference>
<gene>
    <name evidence="2" type="primary">Dmel\CG18518</name>
    <name evidence="2" type="synonym">BG:DS02252.4</name>
    <name evidence="2" type="synonym">DS02252.4</name>
    <name evidence="4" type="ORF">CG18518</name>
    <name evidence="2" type="ORF">Dmel_CG18518</name>
</gene>
<dbReference type="UCSC" id="CG18518-RA">
    <property type="organism name" value="d. melanogaster"/>
</dbReference>
<dbReference type="IntAct" id="Q7KT68">
    <property type="interactions" value="1"/>
</dbReference>
<reference evidence="2" key="14">
    <citation type="submission" date="2022-11" db="EMBL/GenBank/DDBJ databases">
        <title>Drosophila melanogaster release 4 sequence.</title>
        <authorList>
            <consortium name="Berkeley Drosophila Genome Project"/>
            <person name="Celniker S."/>
            <person name="Carlson J."/>
            <person name="Wan K."/>
            <person name="Pfeiffer B."/>
            <person name="Frise E."/>
            <person name="George R."/>
            <person name="Hoskins R."/>
            <person name="Stapleton M."/>
            <person name="Pacleb J."/>
            <person name="Park S."/>
            <person name="Svirskas R."/>
            <person name="Smith E."/>
            <person name="Yu C."/>
            <person name="Rubin G."/>
        </authorList>
    </citation>
    <scope>NUCLEOTIDE SEQUENCE</scope>
</reference>
<reference evidence="2" key="13">
    <citation type="journal article" date="2015" name="Genome Res.">
        <title>The Release 6 reference sequence of the Drosophila melanogaster genome.</title>
        <authorList>
            <person name="Hoskins R.A."/>
            <person name="Carlson J.W."/>
            <person name="Wan K.H."/>
            <person name="Park S."/>
            <person name="Mendez I."/>
            <person name="Galle S.E."/>
            <person name="Booth B.W."/>
            <person name="Pfeiffer B.D."/>
            <person name="George R.A."/>
            <person name="Svirskas R."/>
            <person name="Krzywinski M."/>
            <person name="Schein J."/>
            <person name="Accardo M.C."/>
            <person name="Damia E."/>
            <person name="Messina G."/>
            <person name="Mendez-Lago M."/>
            <person name="de Pablos B."/>
            <person name="Demakova O.V."/>
            <person name="Andreyeva E.N."/>
            <person name="Boldyreva L.V."/>
            <person name="Marra M."/>
            <person name="Carvalho A.B."/>
            <person name="Dimitri P."/>
            <person name="Villasante A."/>
            <person name="Zhimulev I.F."/>
            <person name="Rubin G.M."/>
            <person name="Karpen G.H."/>
            <person name="Celniker S.E."/>
        </authorList>
    </citation>
    <scope>NUCLEOTIDE SEQUENCE</scope>
</reference>
<feature type="compositionally biased region" description="Polar residues" evidence="1">
    <location>
        <begin position="143"/>
        <end position="162"/>
    </location>
</feature>
<evidence type="ECO:0000313" key="2">
    <source>
        <dbReference type="EMBL" id="AAN10915.1"/>
    </source>
</evidence>
<feature type="compositionally biased region" description="Basic and acidic residues" evidence="1">
    <location>
        <begin position="71"/>
        <end position="80"/>
    </location>
</feature>
<feature type="region of interest" description="Disordered" evidence="1">
    <location>
        <begin position="284"/>
        <end position="308"/>
    </location>
</feature>
<dbReference type="FlyBase" id="FBgn0028900">
    <property type="gene designation" value="CG18518"/>
</dbReference>
<reference evidence="5" key="2">
    <citation type="journal article" date="2002" name="Genome Biol.">
        <title>Finishing a whole-genome shotgun: release 3 of the Drosophila melanogaster euchromatic genome sequence.</title>
        <authorList>
            <person name="Celniker S.E."/>
            <person name="Wheeler D.A."/>
            <person name="Kronmiller B."/>
            <person name="Carlson J.W."/>
            <person name="Halpern A."/>
            <person name="Patel S."/>
            <person name="Adams M."/>
            <person name="Champe M."/>
            <person name="Dugan S.P."/>
            <person name="Frise E."/>
            <person name="Hodgson A."/>
            <person name="George R.A."/>
            <person name="Hoskins R.A."/>
            <person name="Laverty T."/>
            <person name="Muzny D.M."/>
            <person name="Nelson C.R."/>
            <person name="Pacleb J.M."/>
            <person name="Park S."/>
            <person name="Pfeiffer B.D."/>
            <person name="Richards S."/>
            <person name="Sodergren E.J."/>
            <person name="Svirskas R."/>
            <person name="Tabor P.E."/>
            <person name="Wan K."/>
            <person name="Stapleton M."/>
            <person name="Sutton G.G."/>
            <person name="Venter C."/>
            <person name="Weinstock G."/>
            <person name="Scherer S.E."/>
            <person name="Myers E.W."/>
            <person name="Gibbs R.A."/>
            <person name="Rubin G.M."/>
        </authorList>
    </citation>
    <scope>NUCLEOTIDE SEQUENCE [LARGE SCALE GENOMIC DNA]</scope>
    <source>
        <strain evidence="5">Berkeley</strain>
    </source>
</reference>
<reference evidence="3" key="8">
    <citation type="submission" date="2006-10" db="EMBL/GenBank/DDBJ databases">
        <authorList>
            <person name="Stapleton M."/>
            <person name="Carlson J."/>
            <person name="Frise E."/>
            <person name="Kapadia B."/>
            <person name="Park S."/>
            <person name="Wan K."/>
            <person name="Yu C."/>
            <person name="Celniker S."/>
        </authorList>
    </citation>
    <scope>NUCLEOTIDE SEQUENCE</scope>
</reference>
<dbReference type="AGR" id="FB:FBgn0028900"/>
<dbReference type="DNASU" id="34932"/>
<evidence type="ECO:0000313" key="4">
    <source>
        <dbReference type="FlyBase" id="FBgn0028900"/>
    </source>
</evidence>
<feature type="compositionally biased region" description="Polar residues" evidence="1">
    <location>
        <begin position="27"/>
        <end position="41"/>
    </location>
</feature>
<dbReference type="Bgee" id="FBgn0028900">
    <property type="expression patterns" value="Expressed in spermatocyte in testis and 20 other cell types or tissues"/>
</dbReference>
<evidence type="ECO:0000313" key="5">
    <source>
        <dbReference type="Proteomes" id="UP000000803"/>
    </source>
</evidence>
<dbReference type="HOGENOM" id="CLU_944203_0_0_1"/>
<sequence length="332" mass="36648">MSSKKNITPPNNSADKETDRKIPEESLSITNHPGATSTPTYMTRKRQRLLSLQMDSALSLSLVDRVPQTFEDIRGRKGIRDASSPKTGKLPRTKARNIPKTPARVSPSINHGRNSAKPKTPAKKKTTEKTPAKTPTDTPKISPKNTRQISPNKSPKTFSMMQNVPAKKSPIKSLIKKPKTPAVKSPIEPIILPTESQLKSPIKLSISPTKSSMMSTILTKQSVKSEKNSPEAHFSGEVTNKENAAEEDISEPPSKQPRLHILQVNLGSPFAMTHSKKLKVIAVDSNDENQEAKEAPPDNLSEINTSEEMKSFEIKNSFKNEIEKSDKNCFIS</sequence>
<feature type="compositionally biased region" description="Basic residues" evidence="1">
    <location>
        <begin position="114"/>
        <end position="124"/>
    </location>
</feature>
<reference evidence="2" key="7">
    <citation type="submission" date="2006-08" db="EMBL/GenBank/DDBJ databases">
        <authorList>
            <person name="Celniker S."/>
            <person name="Carlson J."/>
            <person name="Wan K."/>
            <person name="Frise E."/>
            <person name="Hoskins R."/>
            <person name="Park S."/>
            <person name="Svirskas R."/>
            <person name="Rubin G."/>
        </authorList>
    </citation>
    <scope>NUCLEOTIDE SEQUENCE</scope>
</reference>
<dbReference type="BioGRID-ORCS" id="34932">
    <property type="hits" value="0 hits in 1 CRISPR screen"/>
</dbReference>
<proteinExistence type="evidence at transcript level"/>